<feature type="region of interest" description="Disordered" evidence="2">
    <location>
        <begin position="79"/>
        <end position="115"/>
    </location>
</feature>
<proteinExistence type="predicted"/>
<dbReference type="Pfam" id="PF03050">
    <property type="entry name" value="DDE_Tnp_IS66"/>
    <property type="match status" value="1"/>
</dbReference>
<dbReference type="EMBL" id="BJXV01000041">
    <property type="protein sequence ID" value="GEN29756.1"/>
    <property type="molecule type" value="Genomic_DNA"/>
</dbReference>
<dbReference type="PANTHER" id="PTHR33678">
    <property type="entry name" value="BLL1576 PROTEIN"/>
    <property type="match status" value="1"/>
</dbReference>
<dbReference type="NCBIfam" id="NF033517">
    <property type="entry name" value="transpos_IS66"/>
    <property type="match status" value="1"/>
</dbReference>
<accession>A0A511UT53</accession>
<evidence type="ECO:0000313" key="8">
    <source>
        <dbReference type="Proteomes" id="UP000321303"/>
    </source>
</evidence>
<dbReference type="Pfam" id="PF13005">
    <property type="entry name" value="zf-IS66"/>
    <property type="match status" value="1"/>
</dbReference>
<dbReference type="OrthoDB" id="9800877at2"/>
<evidence type="ECO:0000256" key="2">
    <source>
        <dbReference type="SAM" id="MobiDB-lite"/>
    </source>
</evidence>
<dbReference type="RefSeq" id="WP_146876697.1">
    <property type="nucleotide sequence ID" value="NZ_BJXV01000041.1"/>
</dbReference>
<sequence>MKNAASSSPTVTQLERKLAAADAENARLLALMEKKEAQWAATKQSLYEQFRLALERQFGPSTEKYQVDQKDLLINEAEVAVDEEDGGTDTADNDAVDEAESAAPPKRRKRGGRVALPPELPRVEVVHELPEEARHCQDDGTALTVIGEEVSEELHVVPARVEVIRHVRRKYACRTCEDGVKIAPAPAKLLPKSNASATLLAYVATAKYQDALPLYRQSQIFARHGAEISRNTLARWMVQAGERIAPLIETLRHHLLTAPLIHMDETTLQVNQEADRNASATSYMWVQRGGPPGQQVVLFDYDASRAGRVPVSLLGDYAGRLVTDGYEGYAEVVRRNGITHVGCWAHARRKFVEAQKVQPKGKTGKADWALNQIRKLYGVEKQAKDLEPEARHALREQKSRLLIDQLRTWLDKSLAQVLPKSALGKALHYLNNQWPRLTRFLDDGLIPLDNNPAENAIRPFVVGRKNWLFSHTPSGAQASAAIYSLIETAKANGLSPYDYLQHVFETLPTLNDDDLDMLLPWQWKETLPV</sequence>
<evidence type="ECO:0000256" key="1">
    <source>
        <dbReference type="SAM" id="Coils"/>
    </source>
</evidence>
<evidence type="ECO:0000259" key="4">
    <source>
        <dbReference type="Pfam" id="PF13005"/>
    </source>
</evidence>
<organism evidence="7 8">
    <name type="scientific">Halovibrio variabilis</name>
    <dbReference type="NCBI Taxonomy" id="31910"/>
    <lineage>
        <taxon>Bacteria</taxon>
        <taxon>Pseudomonadati</taxon>
        <taxon>Pseudomonadota</taxon>
        <taxon>Gammaproteobacteria</taxon>
        <taxon>Oceanospirillales</taxon>
        <taxon>Halomonadaceae</taxon>
        <taxon>Halovibrio</taxon>
    </lineage>
</organism>
<feature type="domain" description="Transposase IS66 C-terminal" evidence="6">
    <location>
        <begin position="484"/>
        <end position="521"/>
    </location>
</feature>
<dbReference type="Pfam" id="PF13817">
    <property type="entry name" value="DDE_Tnp_IS66_C"/>
    <property type="match status" value="1"/>
</dbReference>
<dbReference type="InterPro" id="IPR052344">
    <property type="entry name" value="Transposase-related"/>
</dbReference>
<dbReference type="InterPro" id="IPR039552">
    <property type="entry name" value="IS66_C"/>
</dbReference>
<dbReference type="PANTHER" id="PTHR33678:SF1">
    <property type="entry name" value="BLL1576 PROTEIN"/>
    <property type="match status" value="1"/>
</dbReference>
<dbReference type="InterPro" id="IPR004291">
    <property type="entry name" value="Transposase_IS66_central"/>
</dbReference>
<feature type="domain" description="Transposase IS66 zinc-finger binding" evidence="4">
    <location>
        <begin position="134"/>
        <end position="177"/>
    </location>
</feature>
<comment type="caution">
    <text evidence="7">The sequence shown here is derived from an EMBL/GenBank/DDBJ whole genome shotgun (WGS) entry which is preliminary data.</text>
</comment>
<evidence type="ECO:0000259" key="6">
    <source>
        <dbReference type="Pfam" id="PF13817"/>
    </source>
</evidence>
<evidence type="ECO:0000259" key="5">
    <source>
        <dbReference type="Pfam" id="PF13007"/>
    </source>
</evidence>
<dbReference type="InterPro" id="IPR024474">
    <property type="entry name" value="Znf_dom_IS66"/>
</dbReference>
<dbReference type="AlphaFoldDB" id="A0A511UT53"/>
<feature type="domain" description="Transposase IS66 central" evidence="3">
    <location>
        <begin position="192"/>
        <end position="478"/>
    </location>
</feature>
<name>A0A511UT53_9GAMM</name>
<keyword evidence="8" id="KW-1185">Reference proteome</keyword>
<evidence type="ECO:0000313" key="7">
    <source>
        <dbReference type="EMBL" id="GEN29756.1"/>
    </source>
</evidence>
<feature type="compositionally biased region" description="Acidic residues" evidence="2">
    <location>
        <begin position="79"/>
        <end position="100"/>
    </location>
</feature>
<protein>
    <submittedName>
        <fullName evidence="7">IS66 family transposase</fullName>
    </submittedName>
</protein>
<dbReference type="Proteomes" id="UP000321303">
    <property type="component" value="Unassembled WGS sequence"/>
</dbReference>
<dbReference type="Pfam" id="PF13007">
    <property type="entry name" value="LZ_Tnp_IS66"/>
    <property type="match status" value="1"/>
</dbReference>
<feature type="domain" description="Transposase TnpC homeodomain" evidence="5">
    <location>
        <begin position="46"/>
        <end position="125"/>
    </location>
</feature>
<reference evidence="7 8" key="1">
    <citation type="submission" date="2019-07" db="EMBL/GenBank/DDBJ databases">
        <title>Whole genome shotgun sequence of Halomonas variabilis NBRC 102410.</title>
        <authorList>
            <person name="Hosoyama A."/>
            <person name="Uohara A."/>
            <person name="Ohji S."/>
            <person name="Ichikawa N."/>
        </authorList>
    </citation>
    <scope>NUCLEOTIDE SEQUENCE [LARGE SCALE GENOMIC DNA]</scope>
    <source>
        <strain evidence="7 8">NBRC 102410</strain>
    </source>
</reference>
<gene>
    <name evidence="7" type="ORF">HVA01_34020</name>
</gene>
<keyword evidence="1" id="KW-0175">Coiled coil</keyword>
<dbReference type="InterPro" id="IPR024463">
    <property type="entry name" value="Transposase_TnpC_homeodom"/>
</dbReference>
<feature type="coiled-coil region" evidence="1">
    <location>
        <begin position="11"/>
        <end position="38"/>
    </location>
</feature>
<evidence type="ECO:0000259" key="3">
    <source>
        <dbReference type="Pfam" id="PF03050"/>
    </source>
</evidence>